<dbReference type="AlphaFoldDB" id="A0A918SU98"/>
<evidence type="ECO:0000313" key="8">
    <source>
        <dbReference type="Proteomes" id="UP000646426"/>
    </source>
</evidence>
<dbReference type="GO" id="GO:0046983">
    <property type="term" value="F:protein dimerization activity"/>
    <property type="evidence" value="ECO:0007669"/>
    <property type="project" value="InterPro"/>
</dbReference>
<dbReference type="CDD" id="cd16917">
    <property type="entry name" value="HATPase_UhpB-NarQ-NarX-like"/>
    <property type="match status" value="1"/>
</dbReference>
<gene>
    <name evidence="7" type="ORF">GCM10007067_01440</name>
</gene>
<keyword evidence="2 7" id="KW-0418">Kinase</keyword>
<evidence type="ECO:0000259" key="5">
    <source>
        <dbReference type="Pfam" id="PF02518"/>
    </source>
</evidence>
<accession>A0A918SU98</accession>
<evidence type="ECO:0000256" key="1">
    <source>
        <dbReference type="ARBA" id="ARBA00022679"/>
    </source>
</evidence>
<keyword evidence="8" id="KW-1185">Reference proteome</keyword>
<dbReference type="PANTHER" id="PTHR24421">
    <property type="entry name" value="NITRATE/NITRITE SENSOR PROTEIN NARX-RELATED"/>
    <property type="match status" value="1"/>
</dbReference>
<sequence length="397" mass="43486">MLARLNHIQLLRYSGLFTWAVVGVPLLYLWMLPLAGVDEAAAGLRPRPWQGWAAYAAFGISYAWLTRGLDVRRRTVGDYALLLVLTVAAISVSYYAENGLGSVLLMLAACLLPWLLPLPLGIAWLAGSQFAMVPVFVRGFDFTLPEAMMQSVLYAGFSLFVFLTSLVARQQAQARDEQRRLNAELRATRALLGESVRVNERTRISRELHDLLGHHLTALSLNLEVAGHLAEGRVKDHVQQAHTLARLLLTDVREAVSHLREGGAIDLAAALRPLAENVPSLDIRMEIEAPLTLDDPERAHVLLRCTQEIITNTVRHSGAHHLWIHAERVRDCIVVSARDDGRGADQLVAGNGLRGMRERLAQHGGALQIDTRPDAGFSLTLTLPVSAATAACEGVTA</sequence>
<dbReference type="GO" id="GO:0016020">
    <property type="term" value="C:membrane"/>
    <property type="evidence" value="ECO:0007669"/>
    <property type="project" value="InterPro"/>
</dbReference>
<evidence type="ECO:0000256" key="2">
    <source>
        <dbReference type="ARBA" id="ARBA00022777"/>
    </source>
</evidence>
<dbReference type="Gene3D" id="1.20.5.1930">
    <property type="match status" value="1"/>
</dbReference>
<dbReference type="InterPro" id="IPR003594">
    <property type="entry name" value="HATPase_dom"/>
</dbReference>
<dbReference type="GO" id="GO:0000155">
    <property type="term" value="F:phosphorelay sensor kinase activity"/>
    <property type="evidence" value="ECO:0007669"/>
    <property type="project" value="InterPro"/>
</dbReference>
<dbReference type="InterPro" id="IPR050482">
    <property type="entry name" value="Sensor_HK_TwoCompSys"/>
</dbReference>
<comment type="caution">
    <text evidence="7">The sequence shown here is derived from an EMBL/GenBank/DDBJ whole genome shotgun (WGS) entry which is preliminary data.</text>
</comment>
<reference evidence="7" key="1">
    <citation type="journal article" date="2014" name="Int. J. Syst. Evol. Microbiol.">
        <title>Complete genome sequence of Corynebacterium casei LMG S-19264T (=DSM 44701T), isolated from a smear-ripened cheese.</title>
        <authorList>
            <consortium name="US DOE Joint Genome Institute (JGI-PGF)"/>
            <person name="Walter F."/>
            <person name="Albersmeier A."/>
            <person name="Kalinowski J."/>
            <person name="Ruckert C."/>
        </authorList>
    </citation>
    <scope>NUCLEOTIDE SEQUENCE</scope>
    <source>
        <strain evidence="7">KCTC 23077</strain>
    </source>
</reference>
<proteinExistence type="predicted"/>
<dbReference type="Proteomes" id="UP000646426">
    <property type="component" value="Unassembled WGS sequence"/>
</dbReference>
<name>A0A918SU98_9GAMM</name>
<feature type="domain" description="Signal transduction histidine kinase subgroup 3 dimerisation and phosphoacceptor" evidence="6">
    <location>
        <begin position="200"/>
        <end position="262"/>
    </location>
</feature>
<keyword evidence="3" id="KW-0902">Two-component regulatory system</keyword>
<dbReference type="Gene3D" id="3.30.565.10">
    <property type="entry name" value="Histidine kinase-like ATPase, C-terminal domain"/>
    <property type="match status" value="1"/>
</dbReference>
<feature type="transmembrane region" description="Helical" evidence="4">
    <location>
        <begin position="102"/>
        <end position="126"/>
    </location>
</feature>
<protein>
    <submittedName>
        <fullName evidence="7">Two-component sensor histidine kinase</fullName>
    </submittedName>
</protein>
<feature type="transmembrane region" description="Helical" evidence="4">
    <location>
        <begin position="12"/>
        <end position="32"/>
    </location>
</feature>
<evidence type="ECO:0000256" key="3">
    <source>
        <dbReference type="ARBA" id="ARBA00023012"/>
    </source>
</evidence>
<dbReference type="SUPFAM" id="SSF55874">
    <property type="entry name" value="ATPase domain of HSP90 chaperone/DNA topoisomerase II/histidine kinase"/>
    <property type="match status" value="1"/>
</dbReference>
<keyword evidence="4" id="KW-1133">Transmembrane helix</keyword>
<feature type="transmembrane region" description="Helical" evidence="4">
    <location>
        <begin position="76"/>
        <end position="96"/>
    </location>
</feature>
<dbReference type="EMBL" id="BMYD01000001">
    <property type="protein sequence ID" value="GHA69233.1"/>
    <property type="molecule type" value="Genomic_DNA"/>
</dbReference>
<dbReference type="Pfam" id="PF02518">
    <property type="entry name" value="HATPase_c"/>
    <property type="match status" value="1"/>
</dbReference>
<dbReference type="Pfam" id="PF07730">
    <property type="entry name" value="HisKA_3"/>
    <property type="match status" value="1"/>
</dbReference>
<feature type="domain" description="Histidine kinase/HSP90-like ATPase" evidence="5">
    <location>
        <begin position="302"/>
        <end position="385"/>
    </location>
</feature>
<keyword evidence="4" id="KW-0472">Membrane</keyword>
<evidence type="ECO:0000259" key="6">
    <source>
        <dbReference type="Pfam" id="PF07730"/>
    </source>
</evidence>
<keyword evidence="1" id="KW-0808">Transferase</keyword>
<evidence type="ECO:0000256" key="4">
    <source>
        <dbReference type="SAM" id="Phobius"/>
    </source>
</evidence>
<dbReference type="InterPro" id="IPR036890">
    <property type="entry name" value="HATPase_C_sf"/>
</dbReference>
<reference evidence="7" key="2">
    <citation type="submission" date="2020-09" db="EMBL/GenBank/DDBJ databases">
        <authorList>
            <person name="Sun Q."/>
            <person name="Kim S."/>
        </authorList>
    </citation>
    <scope>NUCLEOTIDE SEQUENCE</scope>
    <source>
        <strain evidence="7">KCTC 23077</strain>
    </source>
</reference>
<feature type="transmembrane region" description="Helical" evidence="4">
    <location>
        <begin position="52"/>
        <end position="69"/>
    </location>
</feature>
<evidence type="ECO:0000313" key="7">
    <source>
        <dbReference type="EMBL" id="GHA69233.1"/>
    </source>
</evidence>
<dbReference type="PANTHER" id="PTHR24421:SF59">
    <property type="entry name" value="OXYGEN SENSOR HISTIDINE KINASE NREB"/>
    <property type="match status" value="1"/>
</dbReference>
<keyword evidence="4" id="KW-0812">Transmembrane</keyword>
<organism evidence="7 8">
    <name type="scientific">Cognatilysobacter bugurensis</name>
    <dbReference type="NCBI Taxonomy" id="543356"/>
    <lineage>
        <taxon>Bacteria</taxon>
        <taxon>Pseudomonadati</taxon>
        <taxon>Pseudomonadota</taxon>
        <taxon>Gammaproteobacteria</taxon>
        <taxon>Lysobacterales</taxon>
        <taxon>Lysobacteraceae</taxon>
        <taxon>Cognatilysobacter</taxon>
    </lineage>
</organism>
<dbReference type="InterPro" id="IPR011712">
    <property type="entry name" value="Sig_transdc_His_kin_sub3_dim/P"/>
</dbReference>
<dbReference type="RefSeq" id="WP_189452366.1">
    <property type="nucleotide sequence ID" value="NZ_BMYD01000001.1"/>
</dbReference>
<feature type="transmembrane region" description="Helical" evidence="4">
    <location>
        <begin position="147"/>
        <end position="168"/>
    </location>
</feature>